<dbReference type="InterPro" id="IPR015422">
    <property type="entry name" value="PyrdxlP-dep_Trfase_small"/>
</dbReference>
<gene>
    <name evidence="7" type="ORF">H9811_03915</name>
</gene>
<dbReference type="SUPFAM" id="SSF53383">
    <property type="entry name" value="PLP-dependent transferases"/>
    <property type="match status" value="1"/>
</dbReference>
<organism evidence="7 8">
    <name type="scientific">Candidatus Gemmiger excrementigallinarum</name>
    <dbReference type="NCBI Taxonomy" id="2838609"/>
    <lineage>
        <taxon>Bacteria</taxon>
        <taxon>Bacillati</taxon>
        <taxon>Bacillota</taxon>
        <taxon>Clostridia</taxon>
        <taxon>Eubacteriales</taxon>
        <taxon>Gemmiger</taxon>
    </lineage>
</organism>
<evidence type="ECO:0000256" key="3">
    <source>
        <dbReference type="ARBA" id="ARBA00022898"/>
    </source>
</evidence>
<dbReference type="Gene3D" id="3.90.1150.10">
    <property type="entry name" value="Aspartate Aminotransferase, domain 1"/>
    <property type="match status" value="1"/>
</dbReference>
<protein>
    <recommendedName>
        <fullName evidence="2">cysteine-S-conjugate beta-lyase</fullName>
        <ecNumber evidence="2">4.4.1.13</ecNumber>
    </recommendedName>
</protein>
<dbReference type="GO" id="GO:0047804">
    <property type="term" value="F:cysteine-S-conjugate beta-lyase activity"/>
    <property type="evidence" value="ECO:0007669"/>
    <property type="project" value="UniProtKB-EC"/>
</dbReference>
<dbReference type="AlphaFoldDB" id="A0A9D2J9R6"/>
<dbReference type="Proteomes" id="UP000824048">
    <property type="component" value="Unassembled WGS sequence"/>
</dbReference>
<keyword evidence="4" id="KW-0456">Lyase</keyword>
<evidence type="ECO:0000256" key="1">
    <source>
        <dbReference type="ARBA" id="ARBA00001933"/>
    </source>
</evidence>
<evidence type="ECO:0000256" key="5">
    <source>
        <dbReference type="ARBA" id="ARBA00037974"/>
    </source>
</evidence>
<comment type="caution">
    <text evidence="7">The sequence shown here is derived from an EMBL/GenBank/DDBJ whole genome shotgun (WGS) entry which is preliminary data.</text>
</comment>
<dbReference type="Pfam" id="PF00155">
    <property type="entry name" value="Aminotran_1_2"/>
    <property type="match status" value="1"/>
</dbReference>
<dbReference type="InterPro" id="IPR015424">
    <property type="entry name" value="PyrdxlP-dep_Trfase"/>
</dbReference>
<dbReference type="Gene3D" id="3.40.640.10">
    <property type="entry name" value="Type I PLP-dependent aspartate aminotransferase-like (Major domain)"/>
    <property type="match status" value="1"/>
</dbReference>
<keyword evidence="7" id="KW-0808">Transferase</keyword>
<name>A0A9D2J9R6_9FIRM</name>
<dbReference type="InterPro" id="IPR051798">
    <property type="entry name" value="Class-II_PLP-Dep_Aminotrans"/>
</dbReference>
<proteinExistence type="inferred from homology"/>
<keyword evidence="7" id="KW-0032">Aminotransferase</keyword>
<dbReference type="PANTHER" id="PTHR43525">
    <property type="entry name" value="PROTEIN MALY"/>
    <property type="match status" value="1"/>
</dbReference>
<dbReference type="InterPro" id="IPR015421">
    <property type="entry name" value="PyrdxlP-dep_Trfase_major"/>
</dbReference>
<dbReference type="CDD" id="cd00609">
    <property type="entry name" value="AAT_like"/>
    <property type="match status" value="1"/>
</dbReference>
<evidence type="ECO:0000313" key="7">
    <source>
        <dbReference type="EMBL" id="HIZ41693.1"/>
    </source>
</evidence>
<comment type="cofactor">
    <cofactor evidence="1">
        <name>pyridoxal 5'-phosphate</name>
        <dbReference type="ChEBI" id="CHEBI:597326"/>
    </cofactor>
</comment>
<dbReference type="EMBL" id="DXBP01000029">
    <property type="protein sequence ID" value="HIZ41693.1"/>
    <property type="molecule type" value="Genomic_DNA"/>
</dbReference>
<dbReference type="GO" id="GO:0030170">
    <property type="term" value="F:pyridoxal phosphate binding"/>
    <property type="evidence" value="ECO:0007669"/>
    <property type="project" value="InterPro"/>
</dbReference>
<evidence type="ECO:0000256" key="2">
    <source>
        <dbReference type="ARBA" id="ARBA00012224"/>
    </source>
</evidence>
<sequence>MQYDFTTIMDRRGKDAIAVDALGKPGGFAPAAPKPGFDAIPMWVADMNFPTVPTVQQAIIERAQHPAFGYFEATDAYYDSIIRWQVIRNGADPALLTKDCIGYENGVLGGVVSALTAFAAPGDGVLLHSPTYIGFTNALKNNGYRIVHSPLVQDEQGVWRMDYADMDAKLKKYHIHVAIFCSPHNPCGRVWEREEIEQAMAVYKANDCLVISDEIWSDILLNGHRHIPTQSVSEDARQRTVALYAPSKTFNLAGLVGSYHIIYHPYLRDRVTAKSSKPHYNEMNVLSMHALIGAYKPEGYVWVDELCQTLSGNINFACDFIAARFHGVSVAKPQGTYMLFLDCTDWCAAHGRTIGEVLQAGWDVGVAWQDGRMFHGPCAIRMNLALPLARVEEAFRRLDAYVFNGPFLSERETAR</sequence>
<comment type="similarity">
    <text evidence="5">Belongs to the class-II pyridoxal-phosphate-dependent aminotransferase family. MalY/PatB cystathionine beta-lyase subfamily.</text>
</comment>
<evidence type="ECO:0000313" key="8">
    <source>
        <dbReference type="Proteomes" id="UP000824048"/>
    </source>
</evidence>
<dbReference type="GO" id="GO:0008483">
    <property type="term" value="F:transaminase activity"/>
    <property type="evidence" value="ECO:0007669"/>
    <property type="project" value="UniProtKB-KW"/>
</dbReference>
<keyword evidence="3" id="KW-0663">Pyridoxal phosphate</keyword>
<dbReference type="InterPro" id="IPR004839">
    <property type="entry name" value="Aminotransferase_I/II_large"/>
</dbReference>
<reference evidence="7" key="1">
    <citation type="journal article" date="2021" name="PeerJ">
        <title>Extensive microbial diversity within the chicken gut microbiome revealed by metagenomics and culture.</title>
        <authorList>
            <person name="Gilroy R."/>
            <person name="Ravi A."/>
            <person name="Getino M."/>
            <person name="Pursley I."/>
            <person name="Horton D.L."/>
            <person name="Alikhan N.F."/>
            <person name="Baker D."/>
            <person name="Gharbi K."/>
            <person name="Hall N."/>
            <person name="Watson M."/>
            <person name="Adriaenssens E.M."/>
            <person name="Foster-Nyarko E."/>
            <person name="Jarju S."/>
            <person name="Secka A."/>
            <person name="Antonio M."/>
            <person name="Oren A."/>
            <person name="Chaudhuri R.R."/>
            <person name="La Ragione R."/>
            <person name="Hildebrand F."/>
            <person name="Pallen M.J."/>
        </authorList>
    </citation>
    <scope>NUCLEOTIDE SEQUENCE</scope>
    <source>
        <strain evidence="7">ChiSxjej1B13-11774</strain>
    </source>
</reference>
<evidence type="ECO:0000256" key="4">
    <source>
        <dbReference type="ARBA" id="ARBA00023239"/>
    </source>
</evidence>
<dbReference type="EC" id="4.4.1.13" evidence="2"/>
<dbReference type="PANTHER" id="PTHR43525:SF1">
    <property type="entry name" value="PROTEIN MALY"/>
    <property type="match status" value="1"/>
</dbReference>
<feature type="domain" description="Aminotransferase class I/classII large" evidence="6">
    <location>
        <begin position="101"/>
        <end position="398"/>
    </location>
</feature>
<evidence type="ECO:0000259" key="6">
    <source>
        <dbReference type="Pfam" id="PF00155"/>
    </source>
</evidence>
<reference evidence="7" key="2">
    <citation type="submission" date="2021-04" db="EMBL/GenBank/DDBJ databases">
        <authorList>
            <person name="Gilroy R."/>
        </authorList>
    </citation>
    <scope>NUCLEOTIDE SEQUENCE</scope>
    <source>
        <strain evidence="7">ChiSxjej1B13-11774</strain>
    </source>
</reference>
<accession>A0A9D2J9R6</accession>